<evidence type="ECO:0000256" key="3">
    <source>
        <dbReference type="ARBA" id="ARBA00022525"/>
    </source>
</evidence>
<dbReference type="SMART" id="SM00120">
    <property type="entry name" value="HX"/>
    <property type="match status" value="4"/>
</dbReference>
<organism evidence="27 28">
    <name type="scientific">Astyanax mexicanus</name>
    <name type="common">Blind cave fish</name>
    <name type="synonym">Astyanax fasciatus mexicanus</name>
    <dbReference type="NCBI Taxonomy" id="7994"/>
    <lineage>
        <taxon>Eukaryota</taxon>
        <taxon>Metazoa</taxon>
        <taxon>Chordata</taxon>
        <taxon>Craniata</taxon>
        <taxon>Vertebrata</taxon>
        <taxon>Euteleostomi</taxon>
        <taxon>Actinopterygii</taxon>
        <taxon>Neopterygii</taxon>
        <taxon>Teleostei</taxon>
        <taxon>Ostariophysi</taxon>
        <taxon>Characiformes</taxon>
        <taxon>Characoidei</taxon>
        <taxon>Acestrorhamphidae</taxon>
        <taxon>Acestrorhamphinae</taxon>
        <taxon>Astyanax</taxon>
    </lineage>
</organism>
<dbReference type="PIRSF" id="PIRSF001191">
    <property type="entry name" value="Peptidase_M10A_matrix"/>
    <property type="match status" value="1"/>
</dbReference>
<dbReference type="Gene3D" id="3.40.390.10">
    <property type="entry name" value="Collagenase (Catalytic Domain)"/>
    <property type="match status" value="1"/>
</dbReference>
<dbReference type="InterPro" id="IPR006026">
    <property type="entry name" value="Peptidase_Metallo"/>
</dbReference>
<gene>
    <name evidence="27" type="primary">LOC103038651</name>
</gene>
<dbReference type="PANTHER" id="PTHR10201">
    <property type="entry name" value="MATRIX METALLOPROTEINASE"/>
    <property type="match status" value="1"/>
</dbReference>
<dbReference type="FunFam" id="2.110.10.10:FF:000002">
    <property type="entry name" value="Matrix metallopeptidase 3"/>
    <property type="match status" value="1"/>
</dbReference>
<dbReference type="InterPro" id="IPR000585">
    <property type="entry name" value="Hemopexin-like_dom"/>
</dbReference>
<dbReference type="InterPro" id="IPR018487">
    <property type="entry name" value="Hemopexin-like_repeat"/>
</dbReference>
<feature type="binding site" evidence="20">
    <location>
        <position position="313"/>
    </location>
    <ligand>
        <name>Ca(2+)</name>
        <dbReference type="ChEBI" id="CHEBI:29108"/>
        <label>4</label>
    </ligand>
</feature>
<name>A0A8B9RKX2_ASTMX</name>
<evidence type="ECO:0000256" key="2">
    <source>
        <dbReference type="ARBA" id="ARBA00010370"/>
    </source>
</evidence>
<feature type="binding site" evidence="20">
    <location>
        <position position="211"/>
    </location>
    <ligand>
        <name>Ca(2+)</name>
        <dbReference type="ChEBI" id="CHEBI:29108"/>
        <label>2</label>
    </ligand>
</feature>
<dbReference type="InterPro" id="IPR002477">
    <property type="entry name" value="Peptidoglycan-bd-like"/>
</dbReference>
<dbReference type="InterPro" id="IPR001818">
    <property type="entry name" value="Pept_M10_metallopeptidase"/>
</dbReference>
<evidence type="ECO:0000313" key="28">
    <source>
        <dbReference type="Proteomes" id="UP000694621"/>
    </source>
</evidence>
<feature type="active site" evidence="18">
    <location>
        <position position="239"/>
    </location>
</feature>
<keyword evidence="8" id="KW-0677">Repeat</keyword>
<comment type="catalytic activity">
    <reaction evidence="16">
        <text>Cleavage of the triple helix of collagen at about three-quarters of the length of the molecule from the N-terminus, at 775-Gly-|-Ile-776 in the alpha1(I) chain. Cleaves synthetic substrates and alpha-macroglobulins at bonds where P1' is a hydrophobic residue.</text>
        <dbReference type="EC" id="3.4.24.7"/>
    </reaction>
</comment>
<evidence type="ECO:0000256" key="11">
    <source>
        <dbReference type="ARBA" id="ARBA00022837"/>
    </source>
</evidence>
<evidence type="ECO:0000256" key="21">
    <source>
        <dbReference type="PIRSR" id="PIRSR621190-3"/>
    </source>
</evidence>
<feature type="binding site" evidence="19">
    <location>
        <position position="248"/>
    </location>
    <ligand>
        <name>Zn(2+)</name>
        <dbReference type="ChEBI" id="CHEBI:29105"/>
        <label>2</label>
        <note>catalytic</note>
    </ligand>
</feature>
<dbReference type="PROSITE" id="PS00024">
    <property type="entry name" value="HEMOPEXIN"/>
    <property type="match status" value="1"/>
</dbReference>
<keyword evidence="12" id="KW-0482">Metalloprotease</keyword>
<dbReference type="GO" id="GO:0030198">
    <property type="term" value="P:extracellular matrix organization"/>
    <property type="evidence" value="ECO:0007669"/>
    <property type="project" value="TreeGrafter"/>
</dbReference>
<evidence type="ECO:0000256" key="20">
    <source>
        <dbReference type="PIRSR" id="PIRSR621190-2"/>
    </source>
</evidence>
<comment type="similarity">
    <text evidence="2">Belongs to the peptidase M10A family.</text>
</comment>
<evidence type="ECO:0000256" key="6">
    <source>
        <dbReference type="ARBA" id="ARBA00022723"/>
    </source>
</evidence>
<keyword evidence="7" id="KW-0732">Signal</keyword>
<dbReference type="CDD" id="cd04278">
    <property type="entry name" value="ZnMc_MMP"/>
    <property type="match status" value="1"/>
</dbReference>
<feature type="binding site" evidence="20">
    <location>
        <position position="407"/>
    </location>
    <ligand>
        <name>Ca(2+)</name>
        <dbReference type="ChEBI" id="CHEBI:29108"/>
        <label>5</label>
    </ligand>
</feature>
<dbReference type="Proteomes" id="UP000694621">
    <property type="component" value="Unplaced"/>
</dbReference>
<evidence type="ECO:0000256" key="1">
    <source>
        <dbReference type="ARBA" id="ARBA00004498"/>
    </source>
</evidence>
<keyword evidence="14" id="KW-0865">Zymogen</keyword>
<accession>A0A8B9RKX2</accession>
<evidence type="ECO:0000259" key="26">
    <source>
        <dbReference type="SMART" id="SM00235"/>
    </source>
</evidence>
<dbReference type="InterPro" id="IPR033739">
    <property type="entry name" value="M10A_MMP"/>
</dbReference>
<feature type="binding site" description="in inhibited form" evidence="20">
    <location>
        <position position="111"/>
    </location>
    <ligand>
        <name>Zn(2+)</name>
        <dbReference type="ChEBI" id="CHEBI:29105"/>
        <label>2</label>
        <note>catalytic</note>
    </ligand>
</feature>
<evidence type="ECO:0000256" key="14">
    <source>
        <dbReference type="ARBA" id="ARBA00023145"/>
    </source>
</evidence>
<evidence type="ECO:0000256" key="4">
    <source>
        <dbReference type="ARBA" id="ARBA00022530"/>
    </source>
</evidence>
<feature type="disulfide bond" evidence="21">
    <location>
        <begin position="306"/>
        <end position="491"/>
    </location>
</feature>
<keyword evidence="5" id="KW-0645">Protease</keyword>
<dbReference type="EC" id="3.4.24.7" evidence="17"/>
<dbReference type="InterPro" id="IPR036365">
    <property type="entry name" value="PGBD-like_sf"/>
</dbReference>
<dbReference type="AlphaFoldDB" id="A0A8B9RKX2"/>
<keyword evidence="15 21" id="KW-1015">Disulfide bond</keyword>
<feature type="binding site" evidence="20">
    <location>
        <position position="195"/>
    </location>
    <ligand>
        <name>Ca(2+)</name>
        <dbReference type="ChEBI" id="CHEBI:29108"/>
        <label>3</label>
    </ligand>
</feature>
<feature type="binding site" evidence="20">
    <location>
        <position position="217"/>
    </location>
    <ligand>
        <name>Ca(2+)</name>
        <dbReference type="ChEBI" id="CHEBI:29108"/>
        <label>3</label>
    </ligand>
</feature>
<feature type="binding site" evidence="20">
    <location>
        <position position="143"/>
    </location>
    <ligand>
        <name>Ca(2+)</name>
        <dbReference type="ChEBI" id="CHEBI:29108"/>
        <label>1</label>
    </ligand>
</feature>
<dbReference type="PRINTS" id="PR00138">
    <property type="entry name" value="MATRIXIN"/>
</dbReference>
<feature type="binding site" evidence="20">
    <location>
        <position position="256"/>
    </location>
    <ligand>
        <name>Zn(2+)</name>
        <dbReference type="ChEBI" id="CHEBI:29105"/>
        <label>2</label>
        <note>catalytic</note>
    </ligand>
</feature>
<sequence>MFLYVFSLNINNKYINSERAVKTKRCLNCPVDGWWLAENQISKSIRTALSFFKIQDYLKKLYNMKEETRRTFGRTVSEMSEKLAEMQNFFELTVTGTLDNETLEVMKKPRCGVPDVASYAAAPVDYKWPTNKLTYRIENYTPDMSQAEVDNSIVRAFKVWSDVTPLKFTRIYSGVADIMISFGARVHGDGYPFDGPSGTLAHAFFPSSGIGGDAHFDEDETFTFASQYGINLFLVAAHEFGHALGLDHSRVRNALMFPTYSYRDVKTFVLPQDDVRRIQALYGSNSDKPVAPEKPDPTRPVTPDTCDSNMVLDAVMMRRGEMFFFKNGVFWRSRPFSNQKVQHQIKNFWPEAPENIDAAYESPSNGLSYIFKGQKVWAFSGSSVVKGYPKPLSSLGLPTTVTKINAALYDQNSRKTLFFVDNIYYSYNEALRRMDRGYPKRLEQGFRGMPGKVTAAFQYRGYTYLYNGPRIYEFGNARLMRVLNNRYFLRC</sequence>
<dbReference type="InterPro" id="IPR018486">
    <property type="entry name" value="Hemopexin_CS"/>
</dbReference>
<feature type="modified residue" description="Phosphotyrosine; by PKDCC" evidence="22">
    <location>
        <position position="388"/>
    </location>
</feature>
<keyword evidence="13" id="KW-0177">Collagen degradation</keyword>
<feature type="binding site" evidence="20">
    <location>
        <position position="194"/>
    </location>
    <ligand>
        <name>Ca(2+)</name>
        <dbReference type="ChEBI" id="CHEBI:29108"/>
        <label>3</label>
    </ligand>
</feature>
<feature type="binding site" evidence="20">
    <location>
        <position position="220"/>
    </location>
    <ligand>
        <name>Ca(2+)</name>
        <dbReference type="ChEBI" id="CHEBI:29108"/>
        <label>3</label>
    </ligand>
</feature>
<evidence type="ECO:0000256" key="9">
    <source>
        <dbReference type="ARBA" id="ARBA00022801"/>
    </source>
</evidence>
<dbReference type="InterPro" id="IPR024079">
    <property type="entry name" value="MetalloPept_cat_dom_sf"/>
</dbReference>
<feature type="binding site" evidence="20">
    <location>
        <position position="189"/>
    </location>
    <ligand>
        <name>Zn(2+)</name>
        <dbReference type="ChEBI" id="CHEBI:29105"/>
        <label>1</label>
    </ligand>
</feature>
<dbReference type="Pfam" id="PF00045">
    <property type="entry name" value="Hemopexin"/>
    <property type="match status" value="3"/>
</dbReference>
<keyword evidence="11 20" id="KW-0106">Calcium</keyword>
<dbReference type="CDD" id="cd00094">
    <property type="entry name" value="HX"/>
    <property type="match status" value="1"/>
</dbReference>
<feature type="binding site" evidence="19">
    <location>
        <position position="238"/>
    </location>
    <ligand>
        <name>Zn(2+)</name>
        <dbReference type="ChEBI" id="CHEBI:29105"/>
        <label>2</label>
        <note>catalytic</note>
    </ligand>
</feature>
<feature type="domain" description="Peptidase metallopeptidase" evidence="26">
    <location>
        <begin position="124"/>
        <end position="284"/>
    </location>
</feature>
<feature type="binding site" evidence="20">
    <location>
        <position position="357"/>
    </location>
    <ligand>
        <name>Ca(2+)</name>
        <dbReference type="ChEBI" id="CHEBI:29108"/>
        <label>4</label>
    </ligand>
</feature>
<proteinExistence type="inferred from homology"/>
<feature type="repeat" description="Hemopexin" evidence="24">
    <location>
        <begin position="401"/>
        <end position="449"/>
    </location>
</feature>
<evidence type="ECO:0000256" key="7">
    <source>
        <dbReference type="ARBA" id="ARBA00022729"/>
    </source>
</evidence>
<dbReference type="PROSITE" id="PS51642">
    <property type="entry name" value="HEMOPEXIN_2"/>
    <property type="match status" value="4"/>
</dbReference>
<dbReference type="GO" id="GO:0031012">
    <property type="term" value="C:extracellular matrix"/>
    <property type="evidence" value="ECO:0007669"/>
    <property type="project" value="InterPro"/>
</dbReference>
<dbReference type="FunFam" id="3.40.390.10:FF:000007">
    <property type="entry name" value="Collagenase 3"/>
    <property type="match status" value="1"/>
</dbReference>
<evidence type="ECO:0000256" key="8">
    <source>
        <dbReference type="ARBA" id="ARBA00022737"/>
    </source>
</evidence>
<keyword evidence="3" id="KW-0964">Secreted</keyword>
<feature type="binding site" evidence="20">
    <location>
        <position position="359"/>
    </location>
    <ligand>
        <name>Ca(2+)</name>
        <dbReference type="ChEBI" id="CHEBI:29108"/>
        <label>5</label>
    </ligand>
</feature>
<evidence type="ECO:0000256" key="15">
    <source>
        <dbReference type="ARBA" id="ARBA00023157"/>
    </source>
</evidence>
<dbReference type="SUPFAM" id="SSF50923">
    <property type="entry name" value="Hemopexin-like domain"/>
    <property type="match status" value="1"/>
</dbReference>
<dbReference type="PANTHER" id="PTHR10201:SF151">
    <property type="entry name" value="INTERSTITIAL COLLAGENASE"/>
    <property type="match status" value="1"/>
</dbReference>
<evidence type="ECO:0000256" key="24">
    <source>
        <dbReference type="PROSITE-ProRule" id="PRU01011"/>
    </source>
</evidence>
<keyword evidence="10 19" id="KW-0862">Zinc</keyword>
<feature type="short sequence motif" description="Cysteine switch" evidence="23">
    <location>
        <begin position="109"/>
        <end position="116"/>
    </location>
</feature>
<comment type="cofactor">
    <cofactor evidence="20">
        <name>Ca(2+)</name>
        <dbReference type="ChEBI" id="CHEBI:29108"/>
    </cofactor>
    <text evidence="20">Can bind about 5 Ca(2+) ions per subunit.</text>
</comment>
<evidence type="ECO:0000313" key="27">
    <source>
        <dbReference type="Ensembl" id="ENSAMXP00005050089.1"/>
    </source>
</evidence>
<evidence type="ECO:0000256" key="5">
    <source>
        <dbReference type="ARBA" id="ARBA00022670"/>
    </source>
</evidence>
<evidence type="ECO:0000256" key="16">
    <source>
        <dbReference type="ARBA" id="ARBA00036005"/>
    </source>
</evidence>
<evidence type="ECO:0000256" key="18">
    <source>
        <dbReference type="PIRSR" id="PIRSR001191-1"/>
    </source>
</evidence>
<evidence type="ECO:0000256" key="25">
    <source>
        <dbReference type="SAM" id="MobiDB-lite"/>
    </source>
</evidence>
<dbReference type="Ensembl" id="ENSAMXT00005054292.1">
    <property type="protein sequence ID" value="ENSAMXP00005050089.1"/>
    <property type="gene ID" value="ENSAMXG00005022733.1"/>
</dbReference>
<feature type="binding site" evidence="20">
    <location>
        <position position="177"/>
    </location>
    <ligand>
        <name>Ca(2+)</name>
        <dbReference type="ChEBI" id="CHEBI:29108"/>
        <label>2</label>
    </ligand>
</feature>
<keyword evidence="4" id="KW-0272">Extracellular matrix</keyword>
<evidence type="ECO:0000256" key="13">
    <source>
        <dbReference type="ARBA" id="ARBA00023105"/>
    </source>
</evidence>
<dbReference type="GO" id="GO:0030574">
    <property type="term" value="P:collagen catabolic process"/>
    <property type="evidence" value="ECO:0007669"/>
    <property type="project" value="UniProtKB-KW"/>
</dbReference>
<feature type="binding site" evidence="20">
    <location>
        <position position="197"/>
    </location>
    <ligand>
        <name>Ca(2+)</name>
        <dbReference type="ChEBI" id="CHEBI:29108"/>
        <label>3</label>
    </ligand>
</feature>
<feature type="binding site" evidence="19">
    <location>
        <position position="242"/>
    </location>
    <ligand>
        <name>Zn(2+)</name>
        <dbReference type="ChEBI" id="CHEBI:29105"/>
        <label>2</label>
        <note>catalytic</note>
    </ligand>
</feature>
<feature type="binding site" evidence="20">
    <location>
        <position position="187"/>
    </location>
    <ligand>
        <name>Zn(2+)</name>
        <dbReference type="ChEBI" id="CHEBI:29105"/>
        <label>1</label>
    </ligand>
</feature>
<dbReference type="InterPro" id="IPR036375">
    <property type="entry name" value="Hemopexin-like_dom_sf"/>
</dbReference>
<feature type="binding site" evidence="20">
    <location>
        <position position="220"/>
    </location>
    <ligand>
        <name>Ca(2+)</name>
        <dbReference type="ChEBI" id="CHEBI:29108"/>
        <label>1</label>
    </ligand>
</feature>
<dbReference type="SUPFAM" id="SSF55486">
    <property type="entry name" value="Metalloproteases ('zincins'), catalytic domain"/>
    <property type="match status" value="1"/>
</dbReference>
<keyword evidence="9" id="KW-0378">Hydrolase</keyword>
<comment type="cofactor">
    <cofactor evidence="20">
        <name>Zn(2+)</name>
        <dbReference type="ChEBI" id="CHEBI:29105"/>
    </cofactor>
    <text evidence="20">Binds 2 Zn(2+) ions per subunit.</text>
</comment>
<dbReference type="Gene3D" id="2.110.10.10">
    <property type="entry name" value="Hemopexin-like domain"/>
    <property type="match status" value="1"/>
</dbReference>
<dbReference type="Pfam" id="PF00413">
    <property type="entry name" value="Peptidase_M10"/>
    <property type="match status" value="1"/>
</dbReference>
<evidence type="ECO:0000256" key="22">
    <source>
        <dbReference type="PIRSR" id="PIRSR621190-4"/>
    </source>
</evidence>
<feature type="binding site" evidence="20">
    <location>
        <position position="215"/>
    </location>
    <ligand>
        <name>Zn(2+)</name>
        <dbReference type="ChEBI" id="CHEBI:29105"/>
        <label>1</label>
    </ligand>
</feature>
<dbReference type="GO" id="GO:0008270">
    <property type="term" value="F:zinc ion binding"/>
    <property type="evidence" value="ECO:0007669"/>
    <property type="project" value="InterPro"/>
</dbReference>
<feature type="repeat" description="Hemopexin" evidence="24">
    <location>
        <begin position="353"/>
        <end position="399"/>
    </location>
</feature>
<dbReference type="InterPro" id="IPR021158">
    <property type="entry name" value="Pept_M10A_Zn_BS"/>
</dbReference>
<comment type="subcellular location">
    <subcellularLocation>
        <location evidence="1">Secreted</location>
        <location evidence="1">Extracellular space</location>
        <location evidence="1">Extracellular matrix</location>
    </subcellularLocation>
</comment>
<dbReference type="PROSITE" id="PS00546">
    <property type="entry name" value="CYSTEINE_SWITCH"/>
    <property type="match status" value="1"/>
</dbReference>
<protein>
    <recommendedName>
        <fullName evidence="17">interstitial collagenase</fullName>
        <ecNumber evidence="17">3.4.24.7</ecNumber>
    </recommendedName>
</protein>
<dbReference type="Pfam" id="PF01471">
    <property type="entry name" value="PG_binding_1"/>
    <property type="match status" value="1"/>
</dbReference>
<evidence type="ECO:0000256" key="17">
    <source>
        <dbReference type="ARBA" id="ARBA00038924"/>
    </source>
</evidence>
<dbReference type="GO" id="GO:0006508">
    <property type="term" value="P:proteolysis"/>
    <property type="evidence" value="ECO:0007669"/>
    <property type="project" value="UniProtKB-KW"/>
</dbReference>
<evidence type="ECO:0000256" key="12">
    <source>
        <dbReference type="ARBA" id="ARBA00023049"/>
    </source>
</evidence>
<dbReference type="GO" id="GO:0004222">
    <property type="term" value="F:metalloendopeptidase activity"/>
    <property type="evidence" value="ECO:0007669"/>
    <property type="project" value="UniProtKB-EC"/>
</dbReference>
<evidence type="ECO:0000256" key="23">
    <source>
        <dbReference type="PIRSR" id="PIRSR621190-5"/>
    </source>
</evidence>
<feature type="repeat" description="Hemopexin" evidence="24">
    <location>
        <begin position="450"/>
        <end position="491"/>
    </location>
</feature>
<dbReference type="SMART" id="SM00235">
    <property type="entry name" value="ZnMc"/>
    <property type="match status" value="1"/>
</dbReference>
<evidence type="ECO:0000256" key="10">
    <source>
        <dbReference type="ARBA" id="ARBA00022833"/>
    </source>
</evidence>
<keyword evidence="6 19" id="KW-0479">Metal-binding</keyword>
<feature type="binding site" evidence="20">
    <location>
        <position position="202"/>
    </location>
    <ligand>
        <name>Zn(2+)</name>
        <dbReference type="ChEBI" id="CHEBI:29105"/>
        <label>1</label>
    </ligand>
</feature>
<reference evidence="27" key="1">
    <citation type="submission" date="2025-08" db="UniProtKB">
        <authorList>
            <consortium name="Ensembl"/>
        </authorList>
    </citation>
    <scope>IDENTIFICATION</scope>
</reference>
<feature type="binding site" evidence="20">
    <location>
        <position position="213"/>
    </location>
    <ligand>
        <name>Ca(2+)</name>
        <dbReference type="ChEBI" id="CHEBI:29108"/>
        <label>2</label>
    </ligand>
</feature>
<feature type="region of interest" description="Disordered" evidence="25">
    <location>
        <begin position="285"/>
        <end position="304"/>
    </location>
</feature>
<dbReference type="InterPro" id="IPR021190">
    <property type="entry name" value="Pept_M10A"/>
</dbReference>
<evidence type="ECO:0000256" key="19">
    <source>
        <dbReference type="PIRSR" id="PIRSR001191-2"/>
    </source>
</evidence>
<dbReference type="SUPFAM" id="SSF47090">
    <property type="entry name" value="PGBD-like"/>
    <property type="match status" value="1"/>
</dbReference>
<feature type="repeat" description="Hemopexin" evidence="24">
    <location>
        <begin position="303"/>
        <end position="352"/>
    </location>
</feature>